<keyword evidence="2 5" id="KW-0812">Transmembrane</keyword>
<dbReference type="Proteomes" id="UP000823890">
    <property type="component" value="Unassembled WGS sequence"/>
</dbReference>
<gene>
    <name evidence="6" type="ORF">H9758_10530</name>
</gene>
<reference evidence="6" key="1">
    <citation type="journal article" date="2021" name="PeerJ">
        <title>Extensive microbial diversity within the chicken gut microbiome revealed by metagenomics and culture.</title>
        <authorList>
            <person name="Gilroy R."/>
            <person name="Ravi A."/>
            <person name="Getino M."/>
            <person name="Pursley I."/>
            <person name="Horton D.L."/>
            <person name="Alikhan N.F."/>
            <person name="Baker D."/>
            <person name="Gharbi K."/>
            <person name="Hall N."/>
            <person name="Watson M."/>
            <person name="Adriaenssens E.M."/>
            <person name="Foster-Nyarko E."/>
            <person name="Jarju S."/>
            <person name="Secka A."/>
            <person name="Antonio M."/>
            <person name="Oren A."/>
            <person name="Chaudhuri R.R."/>
            <person name="La Ragione R."/>
            <person name="Hildebrand F."/>
            <person name="Pallen M.J."/>
        </authorList>
    </citation>
    <scope>NUCLEOTIDE SEQUENCE</scope>
    <source>
        <strain evidence="6">ChiW19-954</strain>
    </source>
</reference>
<evidence type="ECO:0000256" key="4">
    <source>
        <dbReference type="ARBA" id="ARBA00023136"/>
    </source>
</evidence>
<dbReference type="EMBL" id="DWWO01000130">
    <property type="protein sequence ID" value="HJC35006.1"/>
    <property type="molecule type" value="Genomic_DNA"/>
</dbReference>
<accession>A0A9D2NP99</accession>
<comment type="subcellular location">
    <subcellularLocation>
        <location evidence="1">Membrane</location>
        <topology evidence="1">Multi-pass membrane protein</topology>
    </subcellularLocation>
</comment>
<proteinExistence type="predicted"/>
<dbReference type="GO" id="GO:0016020">
    <property type="term" value="C:membrane"/>
    <property type="evidence" value="ECO:0007669"/>
    <property type="project" value="UniProtKB-SubCell"/>
</dbReference>
<feature type="transmembrane region" description="Helical" evidence="5">
    <location>
        <begin position="173"/>
        <end position="201"/>
    </location>
</feature>
<dbReference type="Pfam" id="PF02674">
    <property type="entry name" value="Colicin_V"/>
    <property type="match status" value="1"/>
</dbReference>
<name>A0A9D2NP99_9FIRM</name>
<evidence type="ECO:0000256" key="1">
    <source>
        <dbReference type="ARBA" id="ARBA00004141"/>
    </source>
</evidence>
<organism evidence="6 7">
    <name type="scientific">Candidatus Mediterraneibacter faecipullorum</name>
    <dbReference type="NCBI Taxonomy" id="2838670"/>
    <lineage>
        <taxon>Bacteria</taxon>
        <taxon>Bacillati</taxon>
        <taxon>Bacillota</taxon>
        <taxon>Clostridia</taxon>
        <taxon>Lachnospirales</taxon>
        <taxon>Lachnospiraceae</taxon>
        <taxon>Mediterraneibacter</taxon>
    </lineage>
</organism>
<dbReference type="GO" id="GO:0009403">
    <property type="term" value="P:toxin biosynthetic process"/>
    <property type="evidence" value="ECO:0007669"/>
    <property type="project" value="InterPro"/>
</dbReference>
<dbReference type="AlphaFoldDB" id="A0A9D2NP99"/>
<feature type="transmembrane region" description="Helical" evidence="5">
    <location>
        <begin position="28"/>
        <end position="50"/>
    </location>
</feature>
<keyword evidence="4 5" id="KW-0472">Membrane</keyword>
<protein>
    <submittedName>
        <fullName evidence="6">CvpA family protein</fullName>
    </submittedName>
</protein>
<evidence type="ECO:0000256" key="5">
    <source>
        <dbReference type="SAM" id="Phobius"/>
    </source>
</evidence>
<dbReference type="InterPro" id="IPR003825">
    <property type="entry name" value="Colicin-V_CvpA"/>
</dbReference>
<keyword evidence="3 5" id="KW-1133">Transmembrane helix</keyword>
<feature type="transmembrane region" description="Helical" evidence="5">
    <location>
        <begin position="213"/>
        <end position="239"/>
    </location>
</feature>
<evidence type="ECO:0000256" key="2">
    <source>
        <dbReference type="ARBA" id="ARBA00022692"/>
    </source>
</evidence>
<evidence type="ECO:0000313" key="6">
    <source>
        <dbReference type="EMBL" id="HJC35006.1"/>
    </source>
</evidence>
<reference evidence="6" key="2">
    <citation type="submission" date="2021-04" db="EMBL/GenBank/DDBJ databases">
        <authorList>
            <person name="Gilroy R."/>
        </authorList>
    </citation>
    <scope>NUCLEOTIDE SEQUENCE</scope>
    <source>
        <strain evidence="6">ChiW19-954</strain>
    </source>
</reference>
<comment type="caution">
    <text evidence="6">The sequence shown here is derived from an EMBL/GenBank/DDBJ whole genome shotgun (WGS) entry which is preliminary data.</text>
</comment>
<evidence type="ECO:0000256" key="3">
    <source>
        <dbReference type="ARBA" id="ARBA00022989"/>
    </source>
</evidence>
<feature type="transmembrane region" description="Helical" evidence="5">
    <location>
        <begin position="5"/>
        <end position="22"/>
    </location>
</feature>
<evidence type="ECO:0000313" key="7">
    <source>
        <dbReference type="Proteomes" id="UP000823890"/>
    </source>
</evidence>
<sequence length="272" mass="30310">MDNWLLIIVATIFIICIVVGYVRGFLKLGISLLSTVLTLILVLFLSPYVANALEEYTPVDDYIESRIVEAFIPDITEEQLSQIDLSGTPFADLTNDQLANLNDLDWDLLGITTDDILNLIGEIPKDMQIQEIENAPMPQFLKDELIENNNSTIYDELGVNSFPRYVAAYISRLVLNLLSFLVTFLLAIIIVKALMFAVNIIGELPVLGLVNHIAGAGLGLVLAVVIVWLGFLIMTLAYTTEVGMACFDMMEKSQILQFLYDTNPLLIRLVSF</sequence>